<dbReference type="InterPro" id="IPR004276">
    <property type="entry name" value="GlycoTrans_28_N"/>
</dbReference>
<dbReference type="InterPro" id="IPR050426">
    <property type="entry name" value="Glycosyltransferase_28"/>
</dbReference>
<dbReference type="EMBL" id="FNSD01000001">
    <property type="protein sequence ID" value="SEC15362.1"/>
    <property type="molecule type" value="Genomic_DNA"/>
</dbReference>
<dbReference type="InterPro" id="IPR010610">
    <property type="entry name" value="EryCIII-like_C"/>
</dbReference>
<reference evidence="3 4" key="1">
    <citation type="submission" date="2016-10" db="EMBL/GenBank/DDBJ databases">
        <authorList>
            <person name="de Groot N.N."/>
        </authorList>
    </citation>
    <scope>NUCLEOTIDE SEQUENCE [LARGE SCALE GENOMIC DNA]</scope>
    <source>
        <strain evidence="3 4">AB35.6</strain>
    </source>
</reference>
<evidence type="ECO:0000259" key="1">
    <source>
        <dbReference type="Pfam" id="PF03033"/>
    </source>
</evidence>
<evidence type="ECO:0000313" key="4">
    <source>
        <dbReference type="Proteomes" id="UP000182409"/>
    </source>
</evidence>
<dbReference type="Pfam" id="PF03033">
    <property type="entry name" value="Glyco_transf_28"/>
    <property type="match status" value="1"/>
</dbReference>
<dbReference type="GO" id="GO:0005975">
    <property type="term" value="P:carbohydrate metabolic process"/>
    <property type="evidence" value="ECO:0007669"/>
    <property type="project" value="InterPro"/>
</dbReference>
<dbReference type="Gene3D" id="3.40.50.2000">
    <property type="entry name" value="Glycogen Phosphorylase B"/>
    <property type="match status" value="2"/>
</dbReference>
<gene>
    <name evidence="3" type="ORF">SAMN05443244_2784</name>
</gene>
<dbReference type="PANTHER" id="PTHR48050:SF13">
    <property type="entry name" value="STEROL 3-BETA-GLUCOSYLTRANSFERASE UGT80A2"/>
    <property type="match status" value="1"/>
</dbReference>
<evidence type="ECO:0000313" key="3">
    <source>
        <dbReference type="EMBL" id="SEC15362.1"/>
    </source>
</evidence>
<dbReference type="GO" id="GO:0033072">
    <property type="term" value="P:vancomycin biosynthetic process"/>
    <property type="evidence" value="ECO:0007669"/>
    <property type="project" value="UniProtKB-ARBA"/>
</dbReference>
<keyword evidence="3" id="KW-0808">Transferase</keyword>
<dbReference type="Proteomes" id="UP000182409">
    <property type="component" value="Unassembled WGS sequence"/>
</dbReference>
<dbReference type="SUPFAM" id="SSF53756">
    <property type="entry name" value="UDP-Glycosyltransferase/glycogen phosphorylase"/>
    <property type="match status" value="1"/>
</dbReference>
<accession>A0A1H4Q7D5</accession>
<dbReference type="AlphaFoldDB" id="A0A1H4Q7D5"/>
<proteinExistence type="predicted"/>
<evidence type="ECO:0000259" key="2">
    <source>
        <dbReference type="Pfam" id="PF06722"/>
    </source>
</evidence>
<dbReference type="CDD" id="cd03784">
    <property type="entry name" value="GT1_Gtf-like"/>
    <property type="match status" value="1"/>
</dbReference>
<dbReference type="PANTHER" id="PTHR48050">
    <property type="entry name" value="STEROL 3-BETA-GLUCOSYLTRANSFERASE"/>
    <property type="match status" value="1"/>
</dbReference>
<dbReference type="GO" id="GO:0016758">
    <property type="term" value="F:hexosyltransferase activity"/>
    <property type="evidence" value="ECO:0007669"/>
    <property type="project" value="InterPro"/>
</dbReference>
<feature type="domain" description="Erythromycin biosynthesis protein CIII-like C-terminal" evidence="2">
    <location>
        <begin position="353"/>
        <end position="449"/>
    </location>
</feature>
<organism evidence="3 4">
    <name type="scientific">Terriglobus roseus</name>
    <dbReference type="NCBI Taxonomy" id="392734"/>
    <lineage>
        <taxon>Bacteria</taxon>
        <taxon>Pseudomonadati</taxon>
        <taxon>Acidobacteriota</taxon>
        <taxon>Terriglobia</taxon>
        <taxon>Terriglobales</taxon>
        <taxon>Acidobacteriaceae</taxon>
        <taxon>Terriglobus</taxon>
    </lineage>
</organism>
<dbReference type="GO" id="GO:0008194">
    <property type="term" value="F:UDP-glycosyltransferase activity"/>
    <property type="evidence" value="ECO:0007669"/>
    <property type="project" value="InterPro"/>
</dbReference>
<dbReference type="Pfam" id="PF06722">
    <property type="entry name" value="EryCIII-like_C"/>
    <property type="match status" value="1"/>
</dbReference>
<protein>
    <submittedName>
        <fullName evidence="3">UDP:flavonoid glycosyltransferase YjiC, YdhE family</fullName>
    </submittedName>
</protein>
<feature type="domain" description="Glycosyltransferase family 28 N-terminal" evidence="1">
    <location>
        <begin position="19"/>
        <end position="72"/>
    </location>
</feature>
<name>A0A1H4Q7D5_9BACT</name>
<dbReference type="RefSeq" id="WP_074654583.1">
    <property type="nucleotide sequence ID" value="NZ_FNSD01000001.1"/>
</dbReference>
<sequence length="464" mass="50348">MIDDAARPQEPVTHAPKRIVIASFGSLGDLHPFLALAVELRARGHAVVIATAPHYADRIAALGFEFAPFGLDVSPVDPVIIQRLFHTARGPDYLFRTLFLPHLPEMYTALERICEGADLLVAGEVVFAAPMVAEKTGLKWVSVLLSPISFLSSFDPSVLPPLTRLGTLHFLPRFAQSALMGMAKMTFRRWSGPVHAQRKALGLPFKANALFEGKLHADRVLATFSARFAKAQPDWPAGTVQTGFAYFEQTTAHHAASAPDHENGKHLPVVDEPLAHDAAAADTLASERTAERLREFLNAGPMPLVFTLGSAAVHAAGDFFHVSAGAVHRLNLRAVMITGSADLRALESARILTVPYADYRTLFPFASAVVHQGGIGTTAEALRAGVPSLIVPFNFDQPDNAARAQRLGVAVALPRRKYTRRHAYYAIHRLLRDEGLRGRANAFGEAIRAEEGTKIAVNAIEELL</sequence>
<dbReference type="InterPro" id="IPR002213">
    <property type="entry name" value="UDP_glucos_trans"/>
</dbReference>